<dbReference type="Proteomes" id="UP000475325">
    <property type="component" value="Unassembled WGS sequence"/>
</dbReference>
<dbReference type="AlphaFoldDB" id="A0A7C8J909"/>
<evidence type="ECO:0000256" key="1">
    <source>
        <dbReference type="SAM" id="MobiDB-lite"/>
    </source>
</evidence>
<name>A0A7C8J909_ORBOL</name>
<organism evidence="2 3">
    <name type="scientific">Orbilia oligospora</name>
    <name type="common">Nematode-trapping fungus</name>
    <name type="synonym">Arthrobotrys oligospora</name>
    <dbReference type="NCBI Taxonomy" id="2813651"/>
    <lineage>
        <taxon>Eukaryota</taxon>
        <taxon>Fungi</taxon>
        <taxon>Dikarya</taxon>
        <taxon>Ascomycota</taxon>
        <taxon>Pezizomycotina</taxon>
        <taxon>Orbiliomycetes</taxon>
        <taxon>Orbiliales</taxon>
        <taxon>Orbiliaceae</taxon>
        <taxon>Orbilia</taxon>
    </lineage>
</organism>
<gene>
    <name evidence="2" type="ORF">TWF102_010426</name>
</gene>
<proteinExistence type="predicted"/>
<protein>
    <submittedName>
        <fullName evidence="2">Uncharacterized protein</fullName>
    </submittedName>
</protein>
<evidence type="ECO:0000313" key="3">
    <source>
        <dbReference type="Proteomes" id="UP000475325"/>
    </source>
</evidence>
<accession>A0A7C8J909</accession>
<feature type="region of interest" description="Disordered" evidence="1">
    <location>
        <begin position="51"/>
        <end position="73"/>
    </location>
</feature>
<dbReference type="EMBL" id="WIQW01000075">
    <property type="protein sequence ID" value="KAF3087803.1"/>
    <property type="molecule type" value="Genomic_DNA"/>
</dbReference>
<sequence>MTITLTEVVALFWGARYLSFPKTPSPPPLDTIRAWGSRSSVNLSNRRHLNDDRHARWGPSTHPVNQSFDDHVDQPCFMTGGGRDDSIRSPMDGWFSCPSTK</sequence>
<evidence type="ECO:0000313" key="2">
    <source>
        <dbReference type="EMBL" id="KAF3087803.1"/>
    </source>
</evidence>
<reference evidence="2 3" key="1">
    <citation type="submission" date="2019-06" db="EMBL/GenBank/DDBJ databases">
        <authorList>
            <person name="Palmer J.M."/>
        </authorList>
    </citation>
    <scope>NUCLEOTIDE SEQUENCE [LARGE SCALE GENOMIC DNA]</scope>
    <source>
        <strain evidence="2 3">TWF102</strain>
    </source>
</reference>
<comment type="caution">
    <text evidence="2">The sequence shown here is derived from an EMBL/GenBank/DDBJ whole genome shotgun (WGS) entry which is preliminary data.</text>
</comment>